<dbReference type="OrthoDB" id="680500at2"/>
<organism evidence="1 2">
    <name type="scientific">Ancylomarina longa</name>
    <dbReference type="NCBI Taxonomy" id="2487017"/>
    <lineage>
        <taxon>Bacteria</taxon>
        <taxon>Pseudomonadati</taxon>
        <taxon>Bacteroidota</taxon>
        <taxon>Bacteroidia</taxon>
        <taxon>Marinilabiliales</taxon>
        <taxon>Marinifilaceae</taxon>
        <taxon>Ancylomarina</taxon>
    </lineage>
</organism>
<gene>
    <name evidence="1" type="ORF">DLK05_15310</name>
</gene>
<evidence type="ECO:0000313" key="1">
    <source>
        <dbReference type="EMBL" id="RUT73039.1"/>
    </source>
</evidence>
<dbReference type="InterPro" id="IPR021223">
    <property type="entry name" value="AbiGi"/>
</dbReference>
<reference evidence="1 2" key="1">
    <citation type="submission" date="2018-11" db="EMBL/GenBank/DDBJ databases">
        <title>Parancylomarina longa gen. nov., sp. nov., isolated from sediments of southern Okinawa.</title>
        <authorList>
            <person name="Fu T."/>
        </authorList>
    </citation>
    <scope>NUCLEOTIDE SEQUENCE [LARGE SCALE GENOMIC DNA]</scope>
    <source>
        <strain evidence="1 2">T3-2 S1-C</strain>
    </source>
</reference>
<accession>A0A434AF93</accession>
<dbReference type="Pfam" id="PF10899">
    <property type="entry name" value="AbiGi"/>
    <property type="match status" value="1"/>
</dbReference>
<name>A0A434AF93_9BACT</name>
<proteinExistence type="predicted"/>
<dbReference type="Proteomes" id="UP000282985">
    <property type="component" value="Unassembled WGS sequence"/>
</dbReference>
<comment type="caution">
    <text evidence="1">The sequence shown here is derived from an EMBL/GenBank/DDBJ whole genome shotgun (WGS) entry which is preliminary data.</text>
</comment>
<dbReference type="AlphaFoldDB" id="A0A434AF93"/>
<sequence length="244" mass="28894">MRKTVGYINTQQNLSSDTLFHFTDSLEILDLILSKGLQARFIYEKLPRSRVAYFVKTICFCDIPLGAIKTHLNWYGNFGIGINRAKAKKYGITPVNYIHSNSPQISFSSSLSNRDILQKSKITPHLKQIRGKQMFYDEKKNEYYWKWKKFYEEREWRFFPEDNEISVTTYKKEIELEEKRQSLNLKSSLPNLKMDINDIEYIIIEKQKDIFPLIGFLKRIDSDKKSIEVLLTKVITSHQILKDF</sequence>
<keyword evidence="2" id="KW-1185">Reference proteome</keyword>
<dbReference type="EMBL" id="RJJX01000030">
    <property type="protein sequence ID" value="RUT73039.1"/>
    <property type="molecule type" value="Genomic_DNA"/>
</dbReference>
<dbReference type="RefSeq" id="WP_127344840.1">
    <property type="nucleotide sequence ID" value="NZ_RJJX01000030.1"/>
</dbReference>
<evidence type="ECO:0000313" key="2">
    <source>
        <dbReference type="Proteomes" id="UP000282985"/>
    </source>
</evidence>
<protein>
    <submittedName>
        <fullName evidence="1">Uncharacterized protein</fullName>
    </submittedName>
</protein>